<evidence type="ECO:0000256" key="5">
    <source>
        <dbReference type="ARBA" id="ARBA00022801"/>
    </source>
</evidence>
<name>A0ABY5P6C5_9LACT</name>
<evidence type="ECO:0000256" key="4">
    <source>
        <dbReference type="ARBA" id="ARBA00022759"/>
    </source>
</evidence>
<dbReference type="InterPro" id="IPR042173">
    <property type="entry name" value="RNase_J_2"/>
</dbReference>
<dbReference type="Pfam" id="PF22505">
    <property type="entry name" value="RNase_J_b_CASP"/>
    <property type="match status" value="1"/>
</dbReference>
<dbReference type="Gene3D" id="3.40.50.10710">
    <property type="entry name" value="Metallo-hydrolase/oxidoreductase"/>
    <property type="match status" value="1"/>
</dbReference>
<dbReference type="InterPro" id="IPR004613">
    <property type="entry name" value="RNase_J"/>
</dbReference>
<evidence type="ECO:0000256" key="9">
    <source>
        <dbReference type="HAMAP-Rule" id="MF_01491"/>
    </source>
</evidence>
<dbReference type="Gene3D" id="3.60.15.10">
    <property type="entry name" value="Ribonuclease Z/Hydroxyacylglutathione hydrolase-like"/>
    <property type="match status" value="1"/>
</dbReference>
<dbReference type="InterPro" id="IPR055132">
    <property type="entry name" value="RNase_J_b_CASP"/>
</dbReference>
<dbReference type="PIRSF" id="PIRSF004803">
    <property type="entry name" value="RnjA"/>
    <property type="match status" value="1"/>
</dbReference>
<keyword evidence="1 9" id="KW-0963">Cytoplasm</keyword>
<proteinExistence type="inferred from homology"/>
<dbReference type="EMBL" id="CP102453">
    <property type="protein sequence ID" value="UUX34234.1"/>
    <property type="molecule type" value="Genomic_DNA"/>
</dbReference>
<dbReference type="InterPro" id="IPR041636">
    <property type="entry name" value="RNase_J_C"/>
</dbReference>
<gene>
    <name evidence="9" type="primary">rnj</name>
    <name evidence="11" type="ORF">NRE15_00770</name>
</gene>
<reference evidence="11 12" key="1">
    <citation type="submission" date="2022-08" db="EMBL/GenBank/DDBJ databases">
        <title>Aerococcaceae sp. nov isolated from spoiled eye mask.</title>
        <authorList>
            <person name="Zhou G."/>
            <person name="Xie X.-B."/>
            <person name="Shi Q.-S."/>
            <person name="Wang Y.-S."/>
            <person name="Wen X."/>
            <person name="Peng H."/>
            <person name="Yang X.-J."/>
            <person name="Tao H.-B."/>
            <person name="Huang X.-M."/>
        </authorList>
    </citation>
    <scope>NUCLEOTIDE SEQUENCE [LARGE SCALE GENOMIC DNA]</scope>
    <source>
        <strain evidence="12">DM20194951</strain>
    </source>
</reference>
<keyword evidence="2 9" id="KW-0540">Nuclease</keyword>
<evidence type="ECO:0000256" key="7">
    <source>
        <dbReference type="ARBA" id="ARBA00022839"/>
    </source>
</evidence>
<keyword evidence="12" id="KW-1185">Reference proteome</keyword>
<dbReference type="PANTHER" id="PTHR43694:SF1">
    <property type="entry name" value="RIBONUCLEASE J"/>
    <property type="match status" value="1"/>
</dbReference>
<evidence type="ECO:0000313" key="12">
    <source>
        <dbReference type="Proteomes" id="UP001315967"/>
    </source>
</evidence>
<dbReference type="EC" id="3.1.-.-" evidence="9"/>
<evidence type="ECO:0000313" key="11">
    <source>
        <dbReference type="EMBL" id="UUX34234.1"/>
    </source>
</evidence>
<evidence type="ECO:0000256" key="8">
    <source>
        <dbReference type="ARBA" id="ARBA00022884"/>
    </source>
</evidence>
<dbReference type="NCBIfam" id="NF047419">
    <property type="entry name" value="RNase_J1_RnjA"/>
    <property type="match status" value="1"/>
</dbReference>
<dbReference type="Pfam" id="PF17770">
    <property type="entry name" value="RNase_J_C"/>
    <property type="match status" value="1"/>
</dbReference>
<feature type="domain" description="Metallo-beta-lactamase" evidence="10">
    <location>
        <begin position="22"/>
        <end position="216"/>
    </location>
</feature>
<keyword evidence="6" id="KW-0862">Zinc</keyword>
<comment type="similarity">
    <text evidence="9">Belongs to the metallo-beta-lactamase superfamily. RNA-metabolizing metallo-beta-lactamase-like family. Bacterial RNase J subfamily.</text>
</comment>
<dbReference type="Proteomes" id="UP001315967">
    <property type="component" value="Chromosome"/>
</dbReference>
<comment type="subcellular location">
    <subcellularLocation>
        <location evidence="9">Cytoplasm</location>
    </subcellularLocation>
</comment>
<comment type="function">
    <text evidence="9">An RNase that has 5'-3' exonuclease and possibly endonuclease activity. Involved in maturation of rRNA and in some organisms also mRNA maturation and/or decay.</text>
</comment>
<keyword evidence="5 9" id="KW-0378">Hydrolase</keyword>
<dbReference type="SMART" id="SM00849">
    <property type="entry name" value="Lactamase_B"/>
    <property type="match status" value="1"/>
</dbReference>
<evidence type="ECO:0000256" key="2">
    <source>
        <dbReference type="ARBA" id="ARBA00022722"/>
    </source>
</evidence>
<evidence type="ECO:0000259" key="10">
    <source>
        <dbReference type="SMART" id="SM00849"/>
    </source>
</evidence>
<dbReference type="Gene3D" id="3.10.20.580">
    <property type="match status" value="1"/>
</dbReference>
<evidence type="ECO:0000256" key="6">
    <source>
        <dbReference type="ARBA" id="ARBA00022833"/>
    </source>
</evidence>
<dbReference type="NCBIfam" id="TIGR00649">
    <property type="entry name" value="MG423"/>
    <property type="match status" value="1"/>
</dbReference>
<dbReference type="CDD" id="cd07714">
    <property type="entry name" value="RNaseJ_MBL-fold"/>
    <property type="match status" value="1"/>
</dbReference>
<dbReference type="InterPro" id="IPR011108">
    <property type="entry name" value="RMMBL"/>
</dbReference>
<comment type="subunit">
    <text evidence="9">Homodimer, may be a subunit of the RNA degradosome.</text>
</comment>
<feature type="binding site" evidence="9">
    <location>
        <begin position="365"/>
        <end position="369"/>
    </location>
    <ligand>
        <name>substrate</name>
    </ligand>
</feature>
<dbReference type="PANTHER" id="PTHR43694">
    <property type="entry name" value="RIBONUCLEASE J"/>
    <property type="match status" value="1"/>
</dbReference>
<dbReference type="RefSeq" id="WP_313793737.1">
    <property type="nucleotide sequence ID" value="NZ_CP102453.1"/>
</dbReference>
<dbReference type="HAMAP" id="MF_01491">
    <property type="entry name" value="RNase_J_bact"/>
    <property type="match status" value="1"/>
</dbReference>
<evidence type="ECO:0000256" key="3">
    <source>
        <dbReference type="ARBA" id="ARBA00022723"/>
    </source>
</evidence>
<sequence length="576" mass="63839">MSVNVKNNEVGVFALGGLGEIGKNMYGVQFQDEIILLDCGVLFPEDELLGIDYVIPDFQYILQNKHKVKALVISHGHEDHIGGIAYLLKELNVPIYAGQLASALIRNKLQEKNLLRDAQIHEINEDSVIRFRKTSVAFYRTNHSIPEAYGIVVKTPPGNIVFTGDFKFDFTPVGKPADLHRMAQIGAEGVLLLMADSTNAEIPTFTQSETVVGQSIKNIIQQLDGRVIFATFASNVSRLQQVVEVAKETGRHIAAFGRSMEGAIKIGLELGYIKDDADVFIDNREINNYPAEKMILLVTGSQGEPMAALSRIANGTHRQITIQPEDTVIFSSSPIPGNTTSVNRLINQLMELGAEVVYGKVNNIHTSGHGGQLEQLMMLRLMKPKYFMPVHGQYRMQSIHAELAQRTGIPKENCFIMSNGDLLAVTEDTARIAGHFQAQDIYVDGSGIGDIGNIVLRDRKSLSEDGLVIVTATIDYQDKAIISGPDIMSRGFIYMRESGDLISEIQQQIKAAINRGLNENGNHVNERLIREIIIDTIKPLIYERTQRTPMILPVLLDINKGVRNRKKKTNKTNVDA</sequence>
<dbReference type="InterPro" id="IPR001279">
    <property type="entry name" value="Metallo-B-lactamas"/>
</dbReference>
<keyword evidence="3" id="KW-0479">Metal-binding</keyword>
<evidence type="ECO:0000256" key="1">
    <source>
        <dbReference type="ARBA" id="ARBA00022490"/>
    </source>
</evidence>
<dbReference type="Pfam" id="PF07521">
    <property type="entry name" value="RMMBL"/>
    <property type="match status" value="1"/>
</dbReference>
<keyword evidence="9" id="KW-0698">rRNA processing</keyword>
<keyword evidence="8 9" id="KW-0694">RNA-binding</keyword>
<dbReference type="InterPro" id="IPR036866">
    <property type="entry name" value="RibonucZ/Hydroxyglut_hydro"/>
</dbReference>
<protein>
    <recommendedName>
        <fullName evidence="9">Ribonuclease J</fullName>
        <shortName evidence="9">RNase J</shortName>
        <ecNumber evidence="9">3.1.-.-</ecNumber>
    </recommendedName>
</protein>
<dbReference type="SUPFAM" id="SSF56281">
    <property type="entry name" value="Metallo-hydrolase/oxidoreductase"/>
    <property type="match status" value="1"/>
</dbReference>
<dbReference type="Pfam" id="PF00753">
    <property type="entry name" value="Lactamase_B"/>
    <property type="match status" value="1"/>
</dbReference>
<accession>A0ABY5P6C5</accession>
<organism evidence="11 12">
    <name type="scientific">Fundicoccus culcitae</name>
    <dbReference type="NCBI Taxonomy" id="2969821"/>
    <lineage>
        <taxon>Bacteria</taxon>
        <taxon>Bacillati</taxon>
        <taxon>Bacillota</taxon>
        <taxon>Bacilli</taxon>
        <taxon>Lactobacillales</taxon>
        <taxon>Aerococcaceae</taxon>
        <taxon>Fundicoccus</taxon>
    </lineage>
</organism>
<keyword evidence="4 9" id="KW-0255">Endonuclease</keyword>
<dbReference type="InterPro" id="IPR030854">
    <property type="entry name" value="RNase_J_bac"/>
</dbReference>
<keyword evidence="7 9" id="KW-0269">Exonuclease</keyword>